<dbReference type="GO" id="GO:0006310">
    <property type="term" value="P:DNA recombination"/>
    <property type="evidence" value="ECO:0007669"/>
    <property type="project" value="UniProtKB-KW"/>
</dbReference>
<feature type="domain" description="Tyr recombinase" evidence="3">
    <location>
        <begin position="285"/>
        <end position="483"/>
    </location>
</feature>
<protein>
    <submittedName>
        <fullName evidence="4">Phage integrase</fullName>
    </submittedName>
</protein>
<dbReference type="InterPro" id="IPR010998">
    <property type="entry name" value="Integrase_recombinase_N"/>
</dbReference>
<dbReference type="Gene3D" id="1.10.150.130">
    <property type="match status" value="1"/>
</dbReference>
<dbReference type="Pfam" id="PF00589">
    <property type="entry name" value="Phage_integrase"/>
    <property type="match status" value="1"/>
</dbReference>
<proteinExistence type="predicted"/>
<dbReference type="SUPFAM" id="SSF56349">
    <property type="entry name" value="DNA breaking-rejoining enzymes"/>
    <property type="match status" value="1"/>
</dbReference>
<dbReference type="InterPro" id="IPR050090">
    <property type="entry name" value="Tyrosine_recombinase_XerCD"/>
</dbReference>
<dbReference type="PANTHER" id="PTHR30349">
    <property type="entry name" value="PHAGE INTEGRASE-RELATED"/>
    <property type="match status" value="1"/>
</dbReference>
<dbReference type="PANTHER" id="PTHR30349:SF91">
    <property type="entry name" value="INTA PROTEIN"/>
    <property type="match status" value="1"/>
</dbReference>
<reference evidence="4 5" key="1">
    <citation type="submission" date="2015-03" db="EMBL/GenBank/DDBJ databases">
        <authorList>
            <person name="Murphy D."/>
        </authorList>
    </citation>
    <scope>NUCLEOTIDE SEQUENCE [LARGE SCALE GENOMIC DNA]</scope>
    <source>
        <strain evidence="4 5">D16</strain>
    </source>
</reference>
<evidence type="ECO:0000259" key="3">
    <source>
        <dbReference type="PROSITE" id="PS51898"/>
    </source>
</evidence>
<dbReference type="Gene3D" id="1.10.443.10">
    <property type="entry name" value="Intergrase catalytic core"/>
    <property type="match status" value="1"/>
</dbReference>
<dbReference type="InterPro" id="IPR028259">
    <property type="entry name" value="AP2-like_int_N"/>
</dbReference>
<accession>A0A0U1D137</accession>
<evidence type="ECO:0000313" key="4">
    <source>
        <dbReference type="EMBL" id="CQD04550.1"/>
    </source>
</evidence>
<dbReference type="EMBL" id="CTEF01000001">
    <property type="protein sequence ID" value="CQD04550.1"/>
    <property type="molecule type" value="Genomic_DNA"/>
</dbReference>
<keyword evidence="2" id="KW-0233">DNA recombination</keyword>
<dbReference type="Proteomes" id="UP000182227">
    <property type="component" value="Unassembled WGS sequence"/>
</dbReference>
<dbReference type="InterPro" id="IPR011010">
    <property type="entry name" value="DNA_brk_join_enz"/>
</dbReference>
<dbReference type="CDD" id="cd01189">
    <property type="entry name" value="INT_ICEBs1_C_like"/>
    <property type="match status" value="1"/>
</dbReference>
<dbReference type="GO" id="GO:0015074">
    <property type="term" value="P:DNA integration"/>
    <property type="evidence" value="ECO:0007669"/>
    <property type="project" value="InterPro"/>
</dbReference>
<dbReference type="AlphaFoldDB" id="A0A0U1D137"/>
<sequence length="503" mass="57145">MEDKVFNDLHYSLRYPEQPSCWESAAQRHTGSQRPESCLPASWRPHLHRDSGSSRAGCIVKGSVYQRGKTWTYRFRSPEKDPATGEYPWISKGGFKTEKEAWKACREAMREADSGRVVRTSARTVAQFLAEWFPAVEPILDATTWRNWRDYADSYVIPRIGEERLQRLNEPQLLGLYATLLSEGRTKRDQNGEMYKFWSRRGALGETPTPRQVSEACNTTIHAARAAVRRYKSGIVPKELPPGLAPKTVRNVHAMIHRSLADAVAWKYIQYNPASNIRPPKRPRKRRTVWRPDQIQTFLASVQQDRFAALFLLELTTGIRRGQICGLRWSAVDFDAGEITIHDNRVVVGGQAQEKAGGKTHNADKTISIDWVTLAALRDWQSRQDREREFFGTDYHPGGYVFTFEDGRPPHPDTIRQRFDRLAAAAKLPRITFHDLRHSYATGALKAGVSPKIVSERIGHADVGFFLQTYAHVLTNDDRHAAEQAASFLIGTSPDPDTDDARH</sequence>
<gene>
    <name evidence="4" type="ORF">BN970_00761</name>
</gene>
<dbReference type="PROSITE" id="PS51898">
    <property type="entry name" value="TYR_RECOMBINASE"/>
    <property type="match status" value="1"/>
</dbReference>
<dbReference type="Pfam" id="PF14657">
    <property type="entry name" value="Arm-DNA-bind_4"/>
    <property type="match status" value="1"/>
</dbReference>
<keyword evidence="1" id="KW-0238">DNA-binding</keyword>
<dbReference type="InterPro" id="IPR002104">
    <property type="entry name" value="Integrase_catalytic"/>
</dbReference>
<evidence type="ECO:0000313" key="5">
    <source>
        <dbReference type="Proteomes" id="UP000182227"/>
    </source>
</evidence>
<evidence type="ECO:0000256" key="1">
    <source>
        <dbReference type="ARBA" id="ARBA00023125"/>
    </source>
</evidence>
<organism evidence="4 5">
    <name type="scientific">Mycolicibacterium conceptionense</name>
    <dbReference type="NCBI Taxonomy" id="451644"/>
    <lineage>
        <taxon>Bacteria</taxon>
        <taxon>Bacillati</taxon>
        <taxon>Actinomycetota</taxon>
        <taxon>Actinomycetes</taxon>
        <taxon>Mycobacteriales</taxon>
        <taxon>Mycobacteriaceae</taxon>
        <taxon>Mycolicibacterium</taxon>
    </lineage>
</organism>
<dbReference type="InterPro" id="IPR013762">
    <property type="entry name" value="Integrase-like_cat_sf"/>
</dbReference>
<name>A0A0U1D137_9MYCO</name>
<evidence type="ECO:0000256" key="2">
    <source>
        <dbReference type="ARBA" id="ARBA00023172"/>
    </source>
</evidence>
<dbReference type="GO" id="GO:0003677">
    <property type="term" value="F:DNA binding"/>
    <property type="evidence" value="ECO:0007669"/>
    <property type="project" value="UniProtKB-KW"/>
</dbReference>